<keyword evidence="10 17" id="KW-0756">Sterol biosynthesis</keyword>
<keyword evidence="6 17" id="KW-0444">Lipid biosynthesis</keyword>
<evidence type="ECO:0000256" key="11">
    <source>
        <dbReference type="ARBA" id="ARBA00023098"/>
    </source>
</evidence>
<evidence type="ECO:0000256" key="7">
    <source>
        <dbReference type="ARBA" id="ARBA00022741"/>
    </source>
</evidence>
<dbReference type="GO" id="GO:0019287">
    <property type="term" value="P:isopentenyl diphosphate biosynthetic process, mevalonate pathway"/>
    <property type="evidence" value="ECO:0007669"/>
    <property type="project" value="UniProtKB-UniRule"/>
</dbReference>
<dbReference type="Pfam" id="PF22700">
    <property type="entry name" value="MVD-like_N"/>
    <property type="match status" value="1"/>
</dbReference>
<dbReference type="AlphaFoldDB" id="A0A8S3QAB9"/>
<comment type="caution">
    <text evidence="21">The sequence shown here is derived from an EMBL/GenBank/DDBJ whole genome shotgun (WGS) entry which is preliminary data.</text>
</comment>
<dbReference type="Proteomes" id="UP000683360">
    <property type="component" value="Unassembled WGS sequence"/>
</dbReference>
<dbReference type="InterPro" id="IPR020568">
    <property type="entry name" value="Ribosomal_Su5_D2-typ_SF"/>
</dbReference>
<feature type="domain" description="Diphosphomevalonate decarboxylase-like N-terminal" evidence="20">
    <location>
        <begin position="9"/>
        <end position="173"/>
    </location>
</feature>
<feature type="region of interest" description="Disordered" evidence="18">
    <location>
        <begin position="362"/>
        <end position="392"/>
    </location>
</feature>
<dbReference type="Pfam" id="PF18376">
    <property type="entry name" value="MDD_C"/>
    <property type="match status" value="1"/>
</dbReference>
<dbReference type="OrthoDB" id="10253702at2759"/>
<evidence type="ECO:0000256" key="5">
    <source>
        <dbReference type="ARBA" id="ARBA00019335"/>
    </source>
</evidence>
<comment type="function">
    <text evidence="1 17">Catalyzes the ATP dependent decarboxylation of (R)-5-diphosphomevalonate to form isopentenyl diphosphate (IPP). Functions in the mevalonate (MVA) pathway leading to isopentenyl diphosphate (IPP), a key precursor for the biosynthesis of isoprenoids and sterol synthesis.</text>
</comment>
<keyword evidence="22" id="KW-1185">Reference proteome</keyword>
<evidence type="ECO:0000259" key="20">
    <source>
        <dbReference type="Pfam" id="PF22700"/>
    </source>
</evidence>
<keyword evidence="14 16" id="KW-0456">Lyase</keyword>
<keyword evidence="9 17" id="KW-0752">Steroid biosynthesis</keyword>
<dbReference type="Gene3D" id="3.30.230.10">
    <property type="match status" value="1"/>
</dbReference>
<evidence type="ECO:0000256" key="10">
    <source>
        <dbReference type="ARBA" id="ARBA00023011"/>
    </source>
</evidence>
<evidence type="ECO:0000259" key="19">
    <source>
        <dbReference type="Pfam" id="PF18376"/>
    </source>
</evidence>
<dbReference type="GO" id="GO:0005524">
    <property type="term" value="F:ATP binding"/>
    <property type="evidence" value="ECO:0007669"/>
    <property type="project" value="UniProtKB-UniRule"/>
</dbReference>
<protein>
    <recommendedName>
        <fullName evidence="5 16">Diphosphomevalonate decarboxylase</fullName>
        <ecNumber evidence="4 16">4.1.1.33</ecNumber>
    </recommendedName>
</protein>
<keyword evidence="7 16" id="KW-0547">Nucleotide-binding</keyword>
<evidence type="ECO:0000313" key="22">
    <source>
        <dbReference type="Proteomes" id="UP000683360"/>
    </source>
</evidence>
<dbReference type="PIRSF" id="PIRSF015950">
    <property type="entry name" value="Mev_P_decrbx"/>
    <property type="match status" value="1"/>
</dbReference>
<dbReference type="NCBIfam" id="TIGR01240">
    <property type="entry name" value="mevDPdecarb"/>
    <property type="match status" value="1"/>
</dbReference>
<proteinExistence type="inferred from homology"/>
<dbReference type="InterPro" id="IPR036554">
    <property type="entry name" value="GHMP_kinase_C_sf"/>
</dbReference>
<dbReference type="GO" id="GO:0004163">
    <property type="term" value="F:diphosphomevalonate decarboxylase activity"/>
    <property type="evidence" value="ECO:0007669"/>
    <property type="project" value="UniProtKB-UniRule"/>
</dbReference>
<dbReference type="FunFam" id="3.30.230.10:FF:000018">
    <property type="entry name" value="Diphosphomevalonate decarboxylase"/>
    <property type="match status" value="1"/>
</dbReference>
<evidence type="ECO:0000313" key="21">
    <source>
        <dbReference type="EMBL" id="CAG2192378.1"/>
    </source>
</evidence>
<feature type="domain" description="Mvd1 C-terminal" evidence="19">
    <location>
        <begin position="188"/>
        <end position="371"/>
    </location>
</feature>
<sequence length="392" mass="43662">MQCATCTGPVNIAVIKYWGKRNEKLILPLNSSVSVTLHQNELRTKTTIAACPNFTNDQIWLNGVEEDINNSRLQAVISAVKRRARKRKSDGETNPRLNWKLHIVSENNFPTAAGLASSAAGYGCLVYTLAKFTHFKGELSDIARQGSGSACRSIYGGFVTWDKGTNEDGSDSKARQIAPHTHWPELSVLILVVSDQTKHTSSTAGMQTTVETSELLKQRLSGLQTKEDQMTDAIMNKDFKTFAEITMKESNQLHAVCLDTYPPISYMTDTSHQIIRLVHQYNNINEDVKVSYTFDAGPNACLFMLDSEIPRFFSLVKHFFLPENGHSTVQGLPITEQTLHTDEIQKFKLSKQNGSVKYVIRTKPGPGPQVIEDPSESLVDDEGWPKPISDKT</sequence>
<dbReference type="PANTHER" id="PTHR10977:SF3">
    <property type="entry name" value="DIPHOSPHOMEVALONATE DECARBOXYLASE"/>
    <property type="match status" value="1"/>
</dbReference>
<evidence type="ECO:0000256" key="18">
    <source>
        <dbReference type="SAM" id="MobiDB-lite"/>
    </source>
</evidence>
<keyword evidence="8 16" id="KW-0067">ATP-binding</keyword>
<dbReference type="InterPro" id="IPR005935">
    <property type="entry name" value="Mev_decarb"/>
</dbReference>
<feature type="compositionally biased region" description="Acidic residues" evidence="18">
    <location>
        <begin position="373"/>
        <end position="382"/>
    </location>
</feature>
<evidence type="ECO:0000256" key="1">
    <source>
        <dbReference type="ARBA" id="ARBA00003812"/>
    </source>
</evidence>
<dbReference type="SUPFAM" id="SSF55060">
    <property type="entry name" value="GHMP Kinase, C-terminal domain"/>
    <property type="match status" value="1"/>
</dbReference>
<reference evidence="21" key="1">
    <citation type="submission" date="2021-03" db="EMBL/GenBank/DDBJ databases">
        <authorList>
            <person name="Bekaert M."/>
        </authorList>
    </citation>
    <scope>NUCLEOTIDE SEQUENCE</scope>
</reference>
<dbReference type="GO" id="GO:0006695">
    <property type="term" value="P:cholesterol biosynthetic process"/>
    <property type="evidence" value="ECO:0007669"/>
    <property type="project" value="UniProtKB-KW"/>
</dbReference>
<organism evidence="21 22">
    <name type="scientific">Mytilus edulis</name>
    <name type="common">Blue mussel</name>
    <dbReference type="NCBI Taxonomy" id="6550"/>
    <lineage>
        <taxon>Eukaryota</taxon>
        <taxon>Metazoa</taxon>
        <taxon>Spiralia</taxon>
        <taxon>Lophotrochozoa</taxon>
        <taxon>Mollusca</taxon>
        <taxon>Bivalvia</taxon>
        <taxon>Autobranchia</taxon>
        <taxon>Pteriomorphia</taxon>
        <taxon>Mytilida</taxon>
        <taxon>Mytiloidea</taxon>
        <taxon>Mytilidae</taxon>
        <taxon>Mytilinae</taxon>
        <taxon>Mytilus</taxon>
    </lineage>
</organism>
<dbReference type="EC" id="4.1.1.33" evidence="4 16"/>
<evidence type="ECO:0000256" key="9">
    <source>
        <dbReference type="ARBA" id="ARBA00022955"/>
    </source>
</evidence>
<dbReference type="Gene3D" id="3.30.70.890">
    <property type="entry name" value="GHMP kinase, C-terminal domain"/>
    <property type="match status" value="1"/>
</dbReference>
<comment type="catalytic activity">
    <reaction evidence="15 16 17">
        <text>(R)-5-diphosphomevalonate + ATP = isopentenyl diphosphate + ADP + phosphate + CO2</text>
        <dbReference type="Rhea" id="RHEA:23732"/>
        <dbReference type="ChEBI" id="CHEBI:16526"/>
        <dbReference type="ChEBI" id="CHEBI:30616"/>
        <dbReference type="ChEBI" id="CHEBI:43474"/>
        <dbReference type="ChEBI" id="CHEBI:57557"/>
        <dbReference type="ChEBI" id="CHEBI:128769"/>
        <dbReference type="ChEBI" id="CHEBI:456216"/>
        <dbReference type="EC" id="4.1.1.33"/>
    </reaction>
</comment>
<keyword evidence="13 17" id="KW-0753">Steroid metabolism</keyword>
<gene>
    <name evidence="21" type="ORF">MEDL_7545</name>
</gene>
<keyword evidence="11 16" id="KW-0443">Lipid metabolism</keyword>
<keyword evidence="12 17" id="KW-1207">Sterol metabolism</keyword>
<dbReference type="FunFam" id="3.30.70.890:FF:000005">
    <property type="entry name" value="Diphosphomevalonate decarboxylase"/>
    <property type="match status" value="1"/>
</dbReference>
<dbReference type="SUPFAM" id="SSF54211">
    <property type="entry name" value="Ribosomal protein S5 domain 2-like"/>
    <property type="match status" value="1"/>
</dbReference>
<dbReference type="EMBL" id="CAJPWZ010000382">
    <property type="protein sequence ID" value="CAG2192378.1"/>
    <property type="molecule type" value="Genomic_DNA"/>
</dbReference>
<evidence type="ECO:0000256" key="4">
    <source>
        <dbReference type="ARBA" id="ARBA00012296"/>
    </source>
</evidence>
<evidence type="ECO:0000256" key="2">
    <source>
        <dbReference type="ARBA" id="ARBA00004770"/>
    </source>
</evidence>
<dbReference type="PANTHER" id="PTHR10977">
    <property type="entry name" value="DIPHOSPHOMEVALONATE DECARBOXYLASE"/>
    <property type="match status" value="1"/>
</dbReference>
<dbReference type="InterPro" id="IPR053859">
    <property type="entry name" value="MVD-like_N"/>
</dbReference>
<comment type="pathway">
    <text evidence="2 17">Steroid biosynthesis; cholesterol biosynthesis.</text>
</comment>
<keyword evidence="17" id="KW-0153">Cholesterol metabolism</keyword>
<evidence type="ECO:0000256" key="8">
    <source>
        <dbReference type="ARBA" id="ARBA00022840"/>
    </source>
</evidence>
<evidence type="ECO:0000256" key="14">
    <source>
        <dbReference type="ARBA" id="ARBA00023239"/>
    </source>
</evidence>
<keyword evidence="17" id="KW-0152">Cholesterol biosynthesis</keyword>
<evidence type="ECO:0000256" key="13">
    <source>
        <dbReference type="ARBA" id="ARBA00023221"/>
    </source>
</evidence>
<evidence type="ECO:0000256" key="16">
    <source>
        <dbReference type="PIRNR" id="PIRNR015950"/>
    </source>
</evidence>
<dbReference type="GO" id="GO:0005829">
    <property type="term" value="C:cytosol"/>
    <property type="evidence" value="ECO:0007669"/>
    <property type="project" value="InterPro"/>
</dbReference>
<evidence type="ECO:0000256" key="12">
    <source>
        <dbReference type="ARBA" id="ARBA00023166"/>
    </source>
</evidence>
<dbReference type="InterPro" id="IPR029765">
    <property type="entry name" value="Mev_diP_decarb"/>
</dbReference>
<evidence type="ECO:0000256" key="15">
    <source>
        <dbReference type="ARBA" id="ARBA00048154"/>
    </source>
</evidence>
<evidence type="ECO:0000256" key="17">
    <source>
        <dbReference type="RuleBase" id="RU363086"/>
    </source>
</evidence>
<comment type="similarity">
    <text evidence="3 16 17">Belongs to the diphosphomevalonate decarboxylase family.</text>
</comment>
<dbReference type="InterPro" id="IPR014721">
    <property type="entry name" value="Ribsml_uS5_D2-typ_fold_subgr"/>
</dbReference>
<evidence type="ECO:0000256" key="6">
    <source>
        <dbReference type="ARBA" id="ARBA00022516"/>
    </source>
</evidence>
<dbReference type="InterPro" id="IPR041431">
    <property type="entry name" value="Mvd1_C"/>
</dbReference>
<evidence type="ECO:0000256" key="3">
    <source>
        <dbReference type="ARBA" id="ARBA00008831"/>
    </source>
</evidence>
<accession>A0A8S3QAB9</accession>
<name>A0A8S3QAB9_MYTED</name>